<feature type="transmembrane region" description="Helical" evidence="8">
    <location>
        <begin position="6"/>
        <end position="25"/>
    </location>
</feature>
<dbReference type="GO" id="GO:0046872">
    <property type="term" value="F:metal ion binding"/>
    <property type="evidence" value="ECO:0007669"/>
    <property type="project" value="UniProtKB-KW"/>
</dbReference>
<feature type="transmembrane region" description="Helical" evidence="8">
    <location>
        <begin position="46"/>
        <end position="64"/>
    </location>
</feature>
<evidence type="ECO:0000256" key="4">
    <source>
        <dbReference type="ARBA" id="ARBA00022692"/>
    </source>
</evidence>
<reference evidence="9 10" key="1">
    <citation type="submission" date="2017-11" db="EMBL/GenBank/DDBJ databases">
        <title>Genome-resolved metagenomics identifies genetic mobility, metabolic interactions, and unexpected diversity in perchlorate-reducing communities.</title>
        <authorList>
            <person name="Barnum T.P."/>
            <person name="Figueroa I.A."/>
            <person name="Carlstrom C.I."/>
            <person name="Lucas L.N."/>
            <person name="Engelbrektson A.L."/>
            <person name="Coates J.D."/>
        </authorList>
    </citation>
    <scope>NUCLEOTIDE SEQUENCE [LARGE SCALE GENOMIC DNA]</scope>
    <source>
        <strain evidence="9">BM706</strain>
    </source>
</reference>
<feature type="binding site" evidence="7">
    <location>
        <position position="143"/>
    </location>
    <ligand>
        <name>Mg(2+)</name>
        <dbReference type="ChEBI" id="CHEBI:18420"/>
    </ligand>
</feature>
<evidence type="ECO:0000256" key="2">
    <source>
        <dbReference type="ARBA" id="ARBA00022475"/>
    </source>
</evidence>
<evidence type="ECO:0008006" key="11">
    <source>
        <dbReference type="Google" id="ProtNLM"/>
    </source>
</evidence>
<name>A0A2N5ZD58_MUIH1</name>
<dbReference type="AlphaFoldDB" id="A0A2N5ZD58"/>
<evidence type="ECO:0000256" key="8">
    <source>
        <dbReference type="SAM" id="Phobius"/>
    </source>
</evidence>
<proteinExistence type="predicted"/>
<feature type="transmembrane region" description="Helical" evidence="8">
    <location>
        <begin position="206"/>
        <end position="225"/>
    </location>
</feature>
<keyword evidence="6 8" id="KW-0472">Membrane</keyword>
<accession>A0A2N5ZD58</accession>
<dbReference type="PANTHER" id="PTHR22926">
    <property type="entry name" value="PHOSPHO-N-ACETYLMURAMOYL-PENTAPEPTIDE-TRANSFERASE"/>
    <property type="match status" value="1"/>
</dbReference>
<feature type="transmembrane region" description="Helical" evidence="8">
    <location>
        <begin position="282"/>
        <end position="301"/>
    </location>
</feature>
<gene>
    <name evidence="9" type="ORF">C0601_09975</name>
</gene>
<dbReference type="Proteomes" id="UP000234857">
    <property type="component" value="Unassembled WGS sequence"/>
</dbReference>
<feature type="transmembrane region" description="Helical" evidence="8">
    <location>
        <begin position="151"/>
        <end position="169"/>
    </location>
</feature>
<evidence type="ECO:0000313" key="9">
    <source>
        <dbReference type="EMBL" id="PLX16602.1"/>
    </source>
</evidence>
<feature type="binding site" evidence="7">
    <location>
        <position position="203"/>
    </location>
    <ligand>
        <name>Mg(2+)</name>
        <dbReference type="ChEBI" id="CHEBI:18420"/>
    </ligand>
</feature>
<dbReference type="GO" id="GO:0005886">
    <property type="term" value="C:plasma membrane"/>
    <property type="evidence" value="ECO:0007669"/>
    <property type="project" value="UniProtKB-SubCell"/>
</dbReference>
<dbReference type="InterPro" id="IPR000715">
    <property type="entry name" value="Glycosyl_transferase_4"/>
</dbReference>
<keyword evidence="3" id="KW-0808">Transferase</keyword>
<comment type="cofactor">
    <cofactor evidence="7">
        <name>Mg(2+)</name>
        <dbReference type="ChEBI" id="CHEBI:18420"/>
    </cofactor>
</comment>
<evidence type="ECO:0000256" key="1">
    <source>
        <dbReference type="ARBA" id="ARBA00004651"/>
    </source>
</evidence>
<dbReference type="GO" id="GO:0071555">
    <property type="term" value="P:cell wall organization"/>
    <property type="evidence" value="ECO:0007669"/>
    <property type="project" value="TreeGrafter"/>
</dbReference>
<keyword evidence="7" id="KW-0460">Magnesium</keyword>
<comment type="subcellular location">
    <subcellularLocation>
        <location evidence="1">Cell membrane</location>
        <topology evidence="1">Multi-pass membrane protein</topology>
    </subcellularLocation>
</comment>
<dbReference type="PANTHER" id="PTHR22926:SF3">
    <property type="entry name" value="UNDECAPRENYL-PHOSPHATE ALPHA-N-ACETYLGLUCOSAMINYL 1-PHOSPHATE TRANSFERASE"/>
    <property type="match status" value="1"/>
</dbReference>
<feature type="transmembrane region" description="Helical" evidence="8">
    <location>
        <begin position="98"/>
        <end position="119"/>
    </location>
</feature>
<feature type="transmembrane region" description="Helical" evidence="8">
    <location>
        <begin position="307"/>
        <end position="329"/>
    </location>
</feature>
<dbReference type="EMBL" id="PKTG01000110">
    <property type="protein sequence ID" value="PLX16602.1"/>
    <property type="molecule type" value="Genomic_DNA"/>
</dbReference>
<dbReference type="Pfam" id="PF00953">
    <property type="entry name" value="Glycos_transf_4"/>
    <property type="match status" value="1"/>
</dbReference>
<dbReference type="GO" id="GO:0009103">
    <property type="term" value="P:lipopolysaccharide biosynthetic process"/>
    <property type="evidence" value="ECO:0007669"/>
    <property type="project" value="TreeGrafter"/>
</dbReference>
<evidence type="ECO:0000313" key="10">
    <source>
        <dbReference type="Proteomes" id="UP000234857"/>
    </source>
</evidence>
<feature type="transmembrane region" description="Helical" evidence="8">
    <location>
        <begin position="231"/>
        <end position="253"/>
    </location>
</feature>
<sequence>MIYIVYLACFLISFIIQFFVMKYANKNRLYDMPGERKVHDRPIPRLGGIGIFIAFTAGFFFFGFSMQRNFMLIYAGALVLFFMNVFDDVVKGGINNKIKFLVQIILASILFYFGIKITVFLSSRVVSYIITLLWIVGITNSFNLLDNMNGLSSGIAMISLFFLSILMFTQGDLQLTKFALVLLFSIGGFFVLNFPKAKIFMGDAGSNVIGFVIACIAVSGQYVAVSRLTRLPVIAPILILSVPIYDTFSVMIIRKIKGYSIFRADTNHISHRLTRMGLSHKNSVLIIFLVGIISGLSGFILKDLYLYSALVVLGQIILFYILLTVLIYAGKKEED</sequence>
<evidence type="ECO:0000256" key="7">
    <source>
        <dbReference type="PIRSR" id="PIRSR600715-1"/>
    </source>
</evidence>
<evidence type="ECO:0000256" key="5">
    <source>
        <dbReference type="ARBA" id="ARBA00022989"/>
    </source>
</evidence>
<keyword evidence="7" id="KW-0479">Metal-binding</keyword>
<comment type="caution">
    <text evidence="9">The sequence shown here is derived from an EMBL/GenBank/DDBJ whole genome shotgun (WGS) entry which is preliminary data.</text>
</comment>
<evidence type="ECO:0000256" key="6">
    <source>
        <dbReference type="ARBA" id="ARBA00023136"/>
    </source>
</evidence>
<dbReference type="GO" id="GO:0016780">
    <property type="term" value="F:phosphotransferase activity, for other substituted phosphate groups"/>
    <property type="evidence" value="ECO:0007669"/>
    <property type="project" value="InterPro"/>
</dbReference>
<keyword evidence="2" id="KW-1003">Cell membrane</keyword>
<protein>
    <recommendedName>
        <fullName evidence="11">Undecaprenyl-phosphate alpha-N-acetylglucosaminyl 1-phosphate transferase</fullName>
    </recommendedName>
</protein>
<dbReference type="GO" id="GO:0044038">
    <property type="term" value="P:cell wall macromolecule biosynthetic process"/>
    <property type="evidence" value="ECO:0007669"/>
    <property type="project" value="TreeGrafter"/>
</dbReference>
<feature type="transmembrane region" description="Helical" evidence="8">
    <location>
        <begin position="70"/>
        <end position="86"/>
    </location>
</feature>
<keyword evidence="5 8" id="KW-1133">Transmembrane helix</keyword>
<dbReference type="CDD" id="cd06853">
    <property type="entry name" value="GT_WecA_like"/>
    <property type="match status" value="1"/>
</dbReference>
<feature type="transmembrane region" description="Helical" evidence="8">
    <location>
        <begin position="125"/>
        <end position="144"/>
    </location>
</feature>
<evidence type="ECO:0000256" key="3">
    <source>
        <dbReference type="ARBA" id="ARBA00022679"/>
    </source>
</evidence>
<feature type="transmembrane region" description="Helical" evidence="8">
    <location>
        <begin position="175"/>
        <end position="194"/>
    </location>
</feature>
<keyword evidence="4 8" id="KW-0812">Transmembrane</keyword>
<organism evidence="9 10">
    <name type="scientific">Muiribacterium halophilum</name>
    <dbReference type="NCBI Taxonomy" id="2053465"/>
    <lineage>
        <taxon>Bacteria</taxon>
        <taxon>Candidatus Muiribacteriota</taxon>
        <taxon>Candidatus Muiribacteriia</taxon>
        <taxon>Candidatus Muiribacteriales</taxon>
        <taxon>Candidatus Muiribacteriaceae</taxon>
        <taxon>Candidatus Muiribacterium</taxon>
    </lineage>
</organism>